<accession>A0AA35X7B8</accession>
<evidence type="ECO:0000256" key="5">
    <source>
        <dbReference type="ARBA" id="ARBA00022989"/>
    </source>
</evidence>
<comment type="subcellular location">
    <subcellularLocation>
        <location evidence="1">Membrane</location>
        <topology evidence="1">Single-pass membrane protein</topology>
    </subcellularLocation>
</comment>
<dbReference type="PRINTS" id="PR00258">
    <property type="entry name" value="SPERACTRCPTR"/>
</dbReference>
<dbReference type="InterPro" id="IPR036772">
    <property type="entry name" value="SRCR-like_dom_sf"/>
</dbReference>
<keyword evidence="6" id="KW-0472">Membrane</keyword>
<dbReference type="GO" id="GO:0016020">
    <property type="term" value="C:membrane"/>
    <property type="evidence" value="ECO:0007669"/>
    <property type="project" value="UniProtKB-SubCell"/>
</dbReference>
<feature type="domain" description="SRCR" evidence="10">
    <location>
        <begin position="1"/>
        <end position="87"/>
    </location>
</feature>
<sequence>MTENEGRVEICCSRRWSAICYDGWGRIEARITCRELGFRYGAPADHGRGSGQIYRPSFSCDGHETHLQYCPFSAYCYSPEDAGVICHSSQCNETDVRLVDGQLSDANGRVEICYNGLWGSVCDDLWDAQDAQVVCRQLGYVGRLTISGRINIATLDLECNETDVRLVDGLTPHDGRVEICFNGLWGSVCDDLWDARDAQVVCRQLGYDGSSTAIQQHPVKSNASLFYYLNNVGCSGDEDRLSECEHNGIGVHKCGVGYEEAGVICNSTLDLKCNETDVRLVDGRLSNANGRVEICFNGLWGSVCDDLWDARDAQVVCRQLGYVGLSISLRRYPVLTNELSLFYHLDNVYCRGDEDRLSECEH</sequence>
<keyword evidence="12" id="KW-1185">Reference proteome</keyword>
<organism evidence="11 12">
    <name type="scientific">Geodia barretti</name>
    <name type="common">Barrett's horny sponge</name>
    <dbReference type="NCBI Taxonomy" id="519541"/>
    <lineage>
        <taxon>Eukaryota</taxon>
        <taxon>Metazoa</taxon>
        <taxon>Porifera</taxon>
        <taxon>Demospongiae</taxon>
        <taxon>Heteroscleromorpha</taxon>
        <taxon>Tetractinellida</taxon>
        <taxon>Astrophorina</taxon>
        <taxon>Geodiidae</taxon>
        <taxon>Geodia</taxon>
    </lineage>
</organism>
<gene>
    <name evidence="11" type="ORF">GBAR_LOCUS26564</name>
</gene>
<feature type="disulfide bond" evidence="9">
    <location>
        <begin position="60"/>
        <end position="70"/>
    </location>
</feature>
<dbReference type="AlphaFoldDB" id="A0AA35X7B8"/>
<dbReference type="Pfam" id="PF00530">
    <property type="entry name" value="SRCR"/>
    <property type="match status" value="4"/>
</dbReference>
<feature type="disulfide bond" evidence="9">
    <location>
        <begin position="234"/>
        <end position="244"/>
    </location>
</feature>
<evidence type="ECO:0000313" key="12">
    <source>
        <dbReference type="Proteomes" id="UP001174909"/>
    </source>
</evidence>
<keyword evidence="5" id="KW-1133">Transmembrane helix</keyword>
<keyword evidence="2" id="KW-0812">Transmembrane</keyword>
<evidence type="ECO:0000256" key="2">
    <source>
        <dbReference type="ARBA" id="ARBA00022692"/>
    </source>
</evidence>
<evidence type="ECO:0000259" key="10">
    <source>
        <dbReference type="PROSITE" id="PS50287"/>
    </source>
</evidence>
<reference evidence="11" key="1">
    <citation type="submission" date="2023-03" db="EMBL/GenBank/DDBJ databases">
        <authorList>
            <person name="Steffen K."/>
            <person name="Cardenas P."/>
        </authorList>
    </citation>
    <scope>NUCLEOTIDE SEQUENCE</scope>
</reference>
<evidence type="ECO:0000256" key="8">
    <source>
        <dbReference type="ARBA" id="ARBA00023180"/>
    </source>
</evidence>
<feature type="disulfide bond" evidence="9">
    <location>
        <begin position="350"/>
        <end position="360"/>
    </location>
</feature>
<evidence type="ECO:0000256" key="4">
    <source>
        <dbReference type="ARBA" id="ARBA00022737"/>
    </source>
</evidence>
<evidence type="ECO:0000256" key="3">
    <source>
        <dbReference type="ARBA" id="ARBA00022729"/>
    </source>
</evidence>
<evidence type="ECO:0000256" key="9">
    <source>
        <dbReference type="PROSITE-ProRule" id="PRU00196"/>
    </source>
</evidence>
<dbReference type="EMBL" id="CASHTH010003701">
    <property type="protein sequence ID" value="CAI8048098.1"/>
    <property type="molecule type" value="Genomic_DNA"/>
</dbReference>
<comment type="caution">
    <text evidence="11">The sequence shown here is derived from an EMBL/GenBank/DDBJ whole genome shotgun (WGS) entry which is preliminary data.</text>
</comment>
<evidence type="ECO:0000256" key="6">
    <source>
        <dbReference type="ARBA" id="ARBA00023136"/>
    </source>
</evidence>
<keyword evidence="4" id="KW-0677">Repeat</keyword>
<dbReference type="FunFam" id="3.10.250.10:FF:000016">
    <property type="entry name" value="Scavenger receptor cysteine-rich protein type 12"/>
    <property type="match status" value="1"/>
</dbReference>
<evidence type="ECO:0000256" key="1">
    <source>
        <dbReference type="ARBA" id="ARBA00004167"/>
    </source>
</evidence>
<dbReference type="PROSITE" id="PS50287">
    <property type="entry name" value="SRCR_2"/>
    <property type="match status" value="4"/>
</dbReference>
<dbReference type="InterPro" id="IPR001190">
    <property type="entry name" value="SRCR"/>
</dbReference>
<keyword evidence="7 9" id="KW-1015">Disulfide bond</keyword>
<feature type="non-terminal residue" evidence="11">
    <location>
        <position position="1"/>
    </location>
</feature>
<dbReference type="SUPFAM" id="SSF56487">
    <property type="entry name" value="SRCR-like"/>
    <property type="match status" value="4"/>
</dbReference>
<dbReference type="Gene3D" id="3.10.250.10">
    <property type="entry name" value="SRCR-like domain"/>
    <property type="match status" value="4"/>
</dbReference>
<keyword evidence="8" id="KW-0325">Glycoprotein</keyword>
<evidence type="ECO:0000256" key="7">
    <source>
        <dbReference type="ARBA" id="ARBA00023157"/>
    </source>
</evidence>
<dbReference type="FunFam" id="3.10.250.10:FF:000005">
    <property type="entry name" value="Neurotrypsin isoform A"/>
    <property type="match status" value="1"/>
</dbReference>
<feature type="domain" description="SRCR" evidence="10">
    <location>
        <begin position="164"/>
        <end position="266"/>
    </location>
</feature>
<comment type="caution">
    <text evidence="9">Lacks conserved residue(s) required for the propagation of feature annotation.</text>
</comment>
<keyword evidence="3" id="KW-0732">Signal</keyword>
<dbReference type="Proteomes" id="UP001174909">
    <property type="component" value="Unassembled WGS sequence"/>
</dbReference>
<feature type="domain" description="SRCR" evidence="10">
    <location>
        <begin position="96"/>
        <end position="168"/>
    </location>
</feature>
<protein>
    <submittedName>
        <fullName evidence="11">Scavenger receptor cysteine-rich domain superfamily protein</fullName>
    </submittedName>
</protein>
<name>A0AA35X7B8_GEOBA</name>
<keyword evidence="11" id="KW-0675">Receptor</keyword>
<dbReference type="PANTHER" id="PTHR19331:SF465">
    <property type="entry name" value="EGG PEPTIDE SPERACT RECEPTOR"/>
    <property type="match status" value="1"/>
</dbReference>
<feature type="domain" description="SRCR" evidence="10">
    <location>
        <begin position="278"/>
        <end position="362"/>
    </location>
</feature>
<proteinExistence type="predicted"/>
<dbReference type="PROSITE" id="PS00420">
    <property type="entry name" value="SRCR_1"/>
    <property type="match status" value="2"/>
</dbReference>
<dbReference type="SMART" id="SM00202">
    <property type="entry name" value="SR"/>
    <property type="match status" value="4"/>
</dbReference>
<evidence type="ECO:0000313" key="11">
    <source>
        <dbReference type="EMBL" id="CAI8048098.1"/>
    </source>
</evidence>
<dbReference type="PANTHER" id="PTHR19331">
    <property type="entry name" value="SCAVENGER RECEPTOR DOMAIN-CONTAINING"/>
    <property type="match status" value="1"/>
</dbReference>